<name>A0A6C1BYA0_9ACTN</name>
<protein>
    <submittedName>
        <fullName evidence="1">Uncharacterized protein</fullName>
    </submittedName>
</protein>
<sequence>MRLPFLDPLYATEGAVASVYLDTSRDTGDPDRAVELRWRHARQELTAQGADARTLAALADGLDADREVSDRHGRALFCADGQLVLAEELPQPPARDTARYSRVPDAMPLAVQHAPDLPYLAVSVTRQRGVGGRPAPSADTGPGGPASEAIEGAPGAGDEIVVGVQAGRWPMSRVAPGPVTWHRFPADAWQRGAARLAGTVNRMADESGAQAIVVRGEEGDGWAQGVFVNRLPSKLASRVITVEGTGPPVTAPGRALLEDDLATALDGRLNERDLLHIDRFLAQRARDRAACEGMTAAVAALQRGQVEALLVNLPGVAPQQLWGGPRPTHIAASEEDLWVFGAPSARAEPVESLLIRAVVGTGAELVVVPRDELALADGVGVLLRYAAPAAP</sequence>
<reference evidence="1 2" key="1">
    <citation type="submission" date="2018-10" db="EMBL/GenBank/DDBJ databases">
        <title>Isolation of pseudouridimycin from Streptomyces albus DSM 40763.</title>
        <authorList>
            <person name="Rosenqvist P."/>
            <person name="Metsae-Ketelae M."/>
            <person name="Virta P."/>
        </authorList>
    </citation>
    <scope>NUCLEOTIDE SEQUENCE [LARGE SCALE GENOMIC DNA]</scope>
    <source>
        <strain evidence="1 2">DSM 40763</strain>
    </source>
</reference>
<evidence type="ECO:0000313" key="2">
    <source>
        <dbReference type="Proteomes" id="UP000298111"/>
    </source>
</evidence>
<proteinExistence type="predicted"/>
<dbReference type="AlphaFoldDB" id="A0A6C1BYA0"/>
<dbReference type="GeneID" id="75185685"/>
<evidence type="ECO:0000313" key="1">
    <source>
        <dbReference type="EMBL" id="TGG87139.1"/>
    </source>
</evidence>
<gene>
    <name evidence="1" type="ORF">D8771_05175</name>
</gene>
<dbReference type="InterPro" id="IPR040701">
    <property type="entry name" value="Bact_RF_family2"/>
</dbReference>
<comment type="caution">
    <text evidence="1">The sequence shown here is derived from an EMBL/GenBank/DDBJ whole genome shotgun (WGS) entry which is preliminary data.</text>
</comment>
<dbReference type="Pfam" id="PF18844">
    <property type="entry name" value="baeRF_family2"/>
    <property type="match status" value="1"/>
</dbReference>
<accession>A0A6C1BYA0</accession>
<dbReference type="EMBL" id="RCIY01000029">
    <property type="protein sequence ID" value="TGG87139.1"/>
    <property type="molecule type" value="Genomic_DNA"/>
</dbReference>
<organism evidence="1 2">
    <name type="scientific">Streptomyces albus</name>
    <dbReference type="NCBI Taxonomy" id="1888"/>
    <lineage>
        <taxon>Bacteria</taxon>
        <taxon>Bacillati</taxon>
        <taxon>Actinomycetota</taxon>
        <taxon>Actinomycetes</taxon>
        <taxon>Kitasatosporales</taxon>
        <taxon>Streptomycetaceae</taxon>
        <taxon>Streptomyces</taxon>
    </lineage>
</organism>
<dbReference type="Proteomes" id="UP000298111">
    <property type="component" value="Unassembled WGS sequence"/>
</dbReference>
<dbReference type="RefSeq" id="WP_016466974.1">
    <property type="nucleotide sequence ID" value="NZ_BNEJ01000017.1"/>
</dbReference>